<sequence length="972" mass="103309">MTTRENSVASRSPDTEVGAFSSPNSFVYVRAPMPIVNTDMGLMPAVNTTPVEEMESSHQHRQYRQHQPQDDQQYRQQYQQFGHANNRSSMAPEAWFHHGNSPPPLKDNNAPFQPASQYAKDQSRGLGFNAEESSQVYLHQDRPGTRTVSSPVGTSSKFGKTTAQPLAEVNWRDRSASHSSSYGRGAYLRESAAGGDSYAPNRFYPPGYYLSPANRWNPNIRSYKSASASTDVLSSLNSNVKKGPMAAQRSSGNRFNVLQALNQDHDDDERAHGTIKPVNHCGVIGNGRFGNRTTPAAPAPPALTDAAGHVFRPMTHTQSESGISGFAQPQPLAPAYNPDALASQLCALSFQAGPANTIQAPGPYPAPTRPQQPLFSAQPQPPFSHQSAPFRQQQAPFSPPTQAGFRPLASVPSTAVVPALSQPTPQDLSKPFFFRPMECRTHRRLSELEAYDLMIKGFSPNYKGNPDLDRNRSATIPEDMNCSLFLVGLPPNVTTHELLQGVRNVGRVYATHINPPEPEKGHEQSAAKIVFFERKAAGMYPPYPSPALFYRPSKSLDRPLKPLNTPRKAYLPAERLYHLATTTGFHIPSRPAPHHPPVRVTWNRIRSAEVDVNGAKSRVLLISGPPSIVNEARLRAYFDRKLIYQVDEIIIHHPGAAAVGPPALPAASASSASSAGNVSSSGGPSAGLLTVDNNNGGDCDGGFAAGHSNTSSGGGGSGGMMPGNHNNSGSVFVAGHSSSNSSGDGSGGMIPSNNNNNGGSGSFVPGHSKTSSSISSGGGGDGGSSLLGQLKGDRALIEFRFGSYRCQSEAARMALVREFREHGVLCEFGRDPCDRQEKEKGVEDKEKEEEEKEGEGEGESIVSPAPTITAESYHQSNLGGSGVALVGGGGAGGGGGLLSHPYSYFKYGAGAEILPQQQEEALGGGGVGGLGSVFTPGAGAHQTATTPAGSYFQSRAQSGSVRALWDDAREDA</sequence>
<accession>A0AAN6W9H6</accession>
<feature type="compositionally biased region" description="Gly residues" evidence="1">
    <location>
        <begin position="712"/>
        <end position="721"/>
    </location>
</feature>
<feature type="compositionally biased region" description="Low complexity" evidence="1">
    <location>
        <begin position="662"/>
        <end position="697"/>
    </location>
</feature>
<feature type="compositionally biased region" description="Polar residues" evidence="1">
    <location>
        <begin position="942"/>
        <end position="960"/>
    </location>
</feature>
<name>A0AAN6W9H6_9PEZI</name>
<feature type="region of interest" description="Disordered" evidence="1">
    <location>
        <begin position="135"/>
        <end position="181"/>
    </location>
</feature>
<dbReference type="AlphaFoldDB" id="A0AAN6W9H6"/>
<feature type="region of interest" description="Disordered" evidence="1">
    <location>
        <begin position="835"/>
        <end position="864"/>
    </location>
</feature>
<feature type="compositionally biased region" description="Basic and acidic residues" evidence="1">
    <location>
        <begin position="835"/>
        <end position="845"/>
    </location>
</feature>
<feature type="region of interest" description="Disordered" evidence="1">
    <location>
        <begin position="662"/>
        <end position="781"/>
    </location>
</feature>
<comment type="caution">
    <text evidence="2">The sequence shown here is derived from an EMBL/GenBank/DDBJ whole genome shotgun (WGS) entry which is preliminary data.</text>
</comment>
<reference evidence="2" key="1">
    <citation type="journal article" date="2023" name="Mol. Phylogenet. Evol.">
        <title>Genome-scale phylogeny and comparative genomics of the fungal order Sordariales.</title>
        <authorList>
            <person name="Hensen N."/>
            <person name="Bonometti L."/>
            <person name="Westerberg I."/>
            <person name="Brannstrom I.O."/>
            <person name="Guillou S."/>
            <person name="Cros-Aarteil S."/>
            <person name="Calhoun S."/>
            <person name="Haridas S."/>
            <person name="Kuo A."/>
            <person name="Mondo S."/>
            <person name="Pangilinan J."/>
            <person name="Riley R."/>
            <person name="LaButti K."/>
            <person name="Andreopoulos B."/>
            <person name="Lipzen A."/>
            <person name="Chen C."/>
            <person name="Yan M."/>
            <person name="Daum C."/>
            <person name="Ng V."/>
            <person name="Clum A."/>
            <person name="Steindorff A."/>
            <person name="Ohm R.A."/>
            <person name="Martin F."/>
            <person name="Silar P."/>
            <person name="Natvig D.O."/>
            <person name="Lalanne C."/>
            <person name="Gautier V."/>
            <person name="Ament-Velasquez S.L."/>
            <person name="Kruys A."/>
            <person name="Hutchinson M.I."/>
            <person name="Powell A.J."/>
            <person name="Barry K."/>
            <person name="Miller A.N."/>
            <person name="Grigoriev I.V."/>
            <person name="Debuchy R."/>
            <person name="Gladieux P."/>
            <person name="Hiltunen Thoren M."/>
            <person name="Johannesson H."/>
        </authorList>
    </citation>
    <scope>NUCLEOTIDE SEQUENCE</scope>
    <source>
        <strain evidence="2">CBS 892.96</strain>
    </source>
</reference>
<evidence type="ECO:0000313" key="2">
    <source>
        <dbReference type="EMBL" id="KAK4175997.1"/>
    </source>
</evidence>
<keyword evidence="3" id="KW-1185">Reference proteome</keyword>
<feature type="region of interest" description="Disordered" evidence="1">
    <location>
        <begin position="93"/>
        <end position="113"/>
    </location>
</feature>
<dbReference type="Proteomes" id="UP001302321">
    <property type="component" value="Unassembled WGS sequence"/>
</dbReference>
<gene>
    <name evidence="2" type="ORF">QBC36DRAFT_353339</name>
</gene>
<feature type="region of interest" description="Disordered" evidence="1">
    <location>
        <begin position="358"/>
        <end position="401"/>
    </location>
</feature>
<dbReference type="EMBL" id="MU866212">
    <property type="protein sequence ID" value="KAK4175997.1"/>
    <property type="molecule type" value="Genomic_DNA"/>
</dbReference>
<evidence type="ECO:0008006" key="4">
    <source>
        <dbReference type="Google" id="ProtNLM"/>
    </source>
</evidence>
<feature type="compositionally biased region" description="Low complexity" evidence="1">
    <location>
        <begin position="722"/>
        <end position="757"/>
    </location>
</feature>
<feature type="region of interest" description="Disordered" evidence="1">
    <location>
        <begin position="1"/>
        <end position="21"/>
    </location>
</feature>
<feature type="compositionally biased region" description="Low complexity" evidence="1">
    <location>
        <begin position="766"/>
        <end position="775"/>
    </location>
</feature>
<feature type="region of interest" description="Disordered" evidence="1">
    <location>
        <begin position="51"/>
        <end position="75"/>
    </location>
</feature>
<feature type="compositionally biased region" description="Polar residues" evidence="1">
    <location>
        <begin position="1"/>
        <end position="12"/>
    </location>
</feature>
<proteinExistence type="predicted"/>
<organism evidence="2 3">
    <name type="scientific">Triangularia setosa</name>
    <dbReference type="NCBI Taxonomy" id="2587417"/>
    <lineage>
        <taxon>Eukaryota</taxon>
        <taxon>Fungi</taxon>
        <taxon>Dikarya</taxon>
        <taxon>Ascomycota</taxon>
        <taxon>Pezizomycotina</taxon>
        <taxon>Sordariomycetes</taxon>
        <taxon>Sordariomycetidae</taxon>
        <taxon>Sordariales</taxon>
        <taxon>Podosporaceae</taxon>
        <taxon>Triangularia</taxon>
    </lineage>
</organism>
<protein>
    <recommendedName>
        <fullName evidence="4">RRM domain-containing protein</fullName>
    </recommendedName>
</protein>
<evidence type="ECO:0000313" key="3">
    <source>
        <dbReference type="Proteomes" id="UP001302321"/>
    </source>
</evidence>
<feature type="region of interest" description="Disordered" evidence="1">
    <location>
        <begin position="937"/>
        <end position="972"/>
    </location>
</feature>
<feature type="compositionally biased region" description="Polar residues" evidence="1">
    <location>
        <begin position="146"/>
        <end position="164"/>
    </location>
</feature>
<evidence type="ECO:0000256" key="1">
    <source>
        <dbReference type="SAM" id="MobiDB-lite"/>
    </source>
</evidence>
<feature type="compositionally biased region" description="Acidic residues" evidence="1">
    <location>
        <begin position="846"/>
        <end position="858"/>
    </location>
</feature>
<reference evidence="2" key="2">
    <citation type="submission" date="2023-05" db="EMBL/GenBank/DDBJ databases">
        <authorList>
            <consortium name="Lawrence Berkeley National Laboratory"/>
            <person name="Steindorff A."/>
            <person name="Hensen N."/>
            <person name="Bonometti L."/>
            <person name="Westerberg I."/>
            <person name="Brannstrom I.O."/>
            <person name="Guillou S."/>
            <person name="Cros-Aarteil S."/>
            <person name="Calhoun S."/>
            <person name="Haridas S."/>
            <person name="Kuo A."/>
            <person name="Mondo S."/>
            <person name="Pangilinan J."/>
            <person name="Riley R."/>
            <person name="Labutti K."/>
            <person name="Andreopoulos B."/>
            <person name="Lipzen A."/>
            <person name="Chen C."/>
            <person name="Yanf M."/>
            <person name="Daum C."/>
            <person name="Ng V."/>
            <person name="Clum A."/>
            <person name="Ohm R."/>
            <person name="Martin F."/>
            <person name="Silar P."/>
            <person name="Natvig D."/>
            <person name="Lalanne C."/>
            <person name="Gautier V."/>
            <person name="Ament-Velasquez S.L."/>
            <person name="Kruys A."/>
            <person name="Hutchinson M.I."/>
            <person name="Powell A.J."/>
            <person name="Barry K."/>
            <person name="Miller A.N."/>
            <person name="Grigoriev I.V."/>
            <person name="Debuchy R."/>
            <person name="Gladieux P."/>
            <person name="Thoren M.H."/>
            <person name="Johannesson H."/>
        </authorList>
    </citation>
    <scope>NUCLEOTIDE SEQUENCE</scope>
    <source>
        <strain evidence="2">CBS 892.96</strain>
    </source>
</reference>
<feature type="compositionally biased region" description="Polar residues" evidence="1">
    <location>
        <begin position="371"/>
        <end position="396"/>
    </location>
</feature>